<keyword evidence="2" id="KW-0349">Heme</keyword>
<name>A0ABQ7GBN8_DUNSA</name>
<sequence>MGPSLYERLGGHAAVEAAVDVFYNNKVLKDETLAPYFTSIPMDRQIKKQVAFLTAVFGGSTKYSDDPHLMFRVHAKLIMERGMNLYHFHKVCTHLLDALLELKVPEPLVEEVGTLALSMEPIFDPANYDQNAKAAGIVQDGPAQDGVAQDGPAPYKPATLYERIGGAAAVKATVDVFYDKIMRDSLLVPYFEVSTCARLHACATAMEGPGHLQYDGKGVWSLLLF</sequence>
<reference evidence="5" key="1">
    <citation type="submission" date="2017-08" db="EMBL/GenBank/DDBJ databases">
        <authorList>
            <person name="Polle J.E."/>
            <person name="Barry K."/>
            <person name="Cushman J."/>
            <person name="Schmutz J."/>
            <person name="Tran D."/>
            <person name="Hathwaick L.T."/>
            <person name="Yim W.C."/>
            <person name="Jenkins J."/>
            <person name="Mckie-Krisberg Z.M."/>
            <person name="Prochnik S."/>
            <person name="Lindquist E."/>
            <person name="Dockter R.B."/>
            <person name="Adam C."/>
            <person name="Molina H."/>
            <person name="Bunkerborg J."/>
            <person name="Jin E."/>
            <person name="Buchheim M."/>
            <person name="Magnuson J."/>
        </authorList>
    </citation>
    <scope>NUCLEOTIDE SEQUENCE</scope>
    <source>
        <strain evidence="5">CCAP 19/18</strain>
    </source>
</reference>
<proteinExistence type="predicted"/>
<evidence type="ECO:0000256" key="2">
    <source>
        <dbReference type="ARBA" id="ARBA00022617"/>
    </source>
</evidence>
<dbReference type="InterPro" id="IPR009050">
    <property type="entry name" value="Globin-like_sf"/>
</dbReference>
<gene>
    <name evidence="5" type="ORF">DUNSADRAFT_12245</name>
</gene>
<evidence type="ECO:0000313" key="5">
    <source>
        <dbReference type="EMBL" id="KAF5832004.1"/>
    </source>
</evidence>
<evidence type="ECO:0000313" key="6">
    <source>
        <dbReference type="Proteomes" id="UP000815325"/>
    </source>
</evidence>
<dbReference type="InterPro" id="IPR012292">
    <property type="entry name" value="Globin/Proto"/>
</dbReference>
<evidence type="ECO:0000256" key="1">
    <source>
        <dbReference type="ARBA" id="ARBA00022448"/>
    </source>
</evidence>
<accession>A0ABQ7GBN8</accession>
<dbReference type="Proteomes" id="UP000815325">
    <property type="component" value="Unassembled WGS sequence"/>
</dbReference>
<dbReference type="Pfam" id="PF01152">
    <property type="entry name" value="Bac_globin"/>
    <property type="match status" value="1"/>
</dbReference>
<dbReference type="EMBL" id="MU069904">
    <property type="protein sequence ID" value="KAF5832004.1"/>
    <property type="molecule type" value="Genomic_DNA"/>
</dbReference>
<evidence type="ECO:0000256" key="3">
    <source>
        <dbReference type="ARBA" id="ARBA00022723"/>
    </source>
</evidence>
<dbReference type="InterPro" id="IPR001486">
    <property type="entry name" value="Hemoglobin_trunc"/>
</dbReference>
<comment type="caution">
    <text evidence="5">The sequence shown here is derived from an EMBL/GenBank/DDBJ whole genome shotgun (WGS) entry which is preliminary data.</text>
</comment>
<dbReference type="Gene3D" id="1.10.490.10">
    <property type="entry name" value="Globins"/>
    <property type="match status" value="2"/>
</dbReference>
<organism evidence="5 6">
    <name type="scientific">Dunaliella salina</name>
    <name type="common">Green alga</name>
    <name type="synonym">Protococcus salinus</name>
    <dbReference type="NCBI Taxonomy" id="3046"/>
    <lineage>
        <taxon>Eukaryota</taxon>
        <taxon>Viridiplantae</taxon>
        <taxon>Chlorophyta</taxon>
        <taxon>core chlorophytes</taxon>
        <taxon>Chlorophyceae</taxon>
        <taxon>CS clade</taxon>
        <taxon>Chlamydomonadales</taxon>
        <taxon>Dunaliellaceae</taxon>
        <taxon>Dunaliella</taxon>
    </lineage>
</organism>
<dbReference type="CDD" id="cd00454">
    <property type="entry name" value="TrHb1_N"/>
    <property type="match status" value="1"/>
</dbReference>
<keyword evidence="1" id="KW-0813">Transport</keyword>
<dbReference type="SUPFAM" id="SSF46458">
    <property type="entry name" value="Globin-like"/>
    <property type="match status" value="2"/>
</dbReference>
<keyword evidence="6" id="KW-1185">Reference proteome</keyword>
<keyword evidence="3" id="KW-0479">Metal-binding</keyword>
<protein>
    <submittedName>
        <fullName evidence="5">Globin-like protein</fullName>
    </submittedName>
</protein>
<evidence type="ECO:0000256" key="4">
    <source>
        <dbReference type="ARBA" id="ARBA00023004"/>
    </source>
</evidence>
<keyword evidence="4" id="KW-0408">Iron</keyword>